<dbReference type="OrthoDB" id="6194308at2"/>
<comment type="caution">
    <text evidence="2">The sequence shown here is derived from an EMBL/GenBank/DDBJ whole genome shotgun (WGS) entry which is preliminary data.</text>
</comment>
<dbReference type="Gene3D" id="3.40.50.1110">
    <property type="entry name" value="SGNH hydrolase"/>
    <property type="match status" value="1"/>
</dbReference>
<gene>
    <name evidence="2" type="ORF">EDC50_1926</name>
</gene>
<dbReference type="Pfam" id="PF13472">
    <property type="entry name" value="Lipase_GDSL_2"/>
    <property type="match status" value="1"/>
</dbReference>
<dbReference type="Proteomes" id="UP000269708">
    <property type="component" value="Unassembled WGS sequence"/>
</dbReference>
<name>A0A3N4W4F4_9GAMM</name>
<dbReference type="EMBL" id="RKQN01000002">
    <property type="protein sequence ID" value="RPE80094.1"/>
    <property type="molecule type" value="Genomic_DNA"/>
</dbReference>
<dbReference type="InterPro" id="IPR036514">
    <property type="entry name" value="SGNH_hydro_sf"/>
</dbReference>
<dbReference type="AlphaFoldDB" id="A0A3N4W4F4"/>
<evidence type="ECO:0000313" key="3">
    <source>
        <dbReference type="Proteomes" id="UP000269708"/>
    </source>
</evidence>
<organism evidence="2 3">
    <name type="scientific">Vulcaniibacterium tengchongense</name>
    <dbReference type="NCBI Taxonomy" id="1273429"/>
    <lineage>
        <taxon>Bacteria</taxon>
        <taxon>Pseudomonadati</taxon>
        <taxon>Pseudomonadota</taxon>
        <taxon>Gammaproteobacteria</taxon>
        <taxon>Lysobacterales</taxon>
        <taxon>Lysobacteraceae</taxon>
        <taxon>Vulcaniibacterium</taxon>
    </lineage>
</organism>
<reference evidence="2 3" key="1">
    <citation type="submission" date="2018-11" db="EMBL/GenBank/DDBJ databases">
        <title>Genomic Encyclopedia of Type Strains, Phase IV (KMG-IV): sequencing the most valuable type-strain genomes for metagenomic binning, comparative biology and taxonomic classification.</title>
        <authorList>
            <person name="Goeker M."/>
        </authorList>
    </citation>
    <scope>NUCLEOTIDE SEQUENCE [LARGE SCALE GENOMIC DNA]</scope>
    <source>
        <strain evidence="2 3">DSM 25623</strain>
    </source>
</reference>
<protein>
    <submittedName>
        <fullName evidence="2">GDSL-like lipase/acylhydrolase family protein</fullName>
    </submittedName>
</protein>
<dbReference type="InterPro" id="IPR013830">
    <property type="entry name" value="SGNH_hydro"/>
</dbReference>
<dbReference type="SUPFAM" id="SSF52266">
    <property type="entry name" value="SGNH hydrolase"/>
    <property type="match status" value="1"/>
</dbReference>
<proteinExistence type="predicted"/>
<dbReference type="RefSeq" id="WP_158635698.1">
    <property type="nucleotide sequence ID" value="NZ_RKQN01000002.1"/>
</dbReference>
<evidence type="ECO:0000259" key="1">
    <source>
        <dbReference type="Pfam" id="PF13472"/>
    </source>
</evidence>
<sequence>MPASPSVMTTRRGEFRRLYRELRRRPALFARTPVLFCEGDSWFSTPLAMNLLDWLVYPTPEDEARGVPLAGAGGLFFRAEDSGDLATGMFAPRALADLAGWYGAFEFDLVLVSAGGNDFVGAFLARLFARAQPTTPEAALARVEASGRFEQVRAAYARMIARFRALRPGTPILAHSYDYPQRLGVPARLTVENVGLAALLQDRLGPWIAQPMARALPQPQAQRRFAALLIDAFVERVLEPLRREHAGFHYADLRGTLASPGLWFDEMHPTGAGFHALAAKLRPAIRRLLPEQKRG</sequence>
<dbReference type="GO" id="GO:0016788">
    <property type="term" value="F:hydrolase activity, acting on ester bonds"/>
    <property type="evidence" value="ECO:0007669"/>
    <property type="project" value="UniProtKB-ARBA"/>
</dbReference>
<feature type="domain" description="SGNH hydrolase-type esterase" evidence="1">
    <location>
        <begin position="103"/>
        <end position="274"/>
    </location>
</feature>
<keyword evidence="3" id="KW-1185">Reference proteome</keyword>
<keyword evidence="2" id="KW-0378">Hydrolase</keyword>
<evidence type="ECO:0000313" key="2">
    <source>
        <dbReference type="EMBL" id="RPE80094.1"/>
    </source>
</evidence>
<accession>A0A3N4W4F4</accession>